<keyword evidence="3" id="KW-1185">Reference proteome</keyword>
<gene>
    <name evidence="2" type="ORF">KV397_14395</name>
</gene>
<dbReference type="RefSeq" id="WP_261811557.1">
    <property type="nucleotide sequence ID" value="NZ_CP078078.1"/>
</dbReference>
<reference evidence="2 3" key="1">
    <citation type="submission" date="2021-06" db="EMBL/GenBank/DDBJ databases">
        <title>Genome-based taxonomic framework of Microbacterium strains isolated from marine environment, the description of four new species and reclassification of four preexisting species.</title>
        <authorList>
            <person name="Lee S.D."/>
            <person name="Kim S.-M."/>
            <person name="Byeon Y.-S."/>
            <person name="Yang H.L."/>
            <person name="Kim I.S."/>
        </authorList>
    </citation>
    <scope>NUCLEOTIDE SEQUENCE [LARGE SCALE GENOMIC DNA]</scope>
    <source>
        <strain evidence="2 3">KSW4-10</strain>
    </source>
</reference>
<evidence type="ECO:0000313" key="2">
    <source>
        <dbReference type="EMBL" id="UPL18862.1"/>
    </source>
</evidence>
<keyword evidence="1" id="KW-0812">Transmembrane</keyword>
<organism evidence="2 3">
    <name type="scientific">Microbacterium aurugineum</name>
    <dbReference type="NCBI Taxonomy" id="2851642"/>
    <lineage>
        <taxon>Bacteria</taxon>
        <taxon>Bacillati</taxon>
        <taxon>Actinomycetota</taxon>
        <taxon>Actinomycetes</taxon>
        <taxon>Micrococcales</taxon>
        <taxon>Microbacteriaceae</taxon>
        <taxon>Microbacterium</taxon>
    </lineage>
</organism>
<dbReference type="EMBL" id="CP078078">
    <property type="protein sequence ID" value="UPL18862.1"/>
    <property type="molecule type" value="Genomic_DNA"/>
</dbReference>
<sequence length="160" mass="16805">MARRDALRSAVAKFFRVSMGVVVLVAPALLVAFLVGSLIFSGGKASETMDTKWGVVFAYPLFEVPKPLLVILGAMSILLAVGVAATNGRSNEEGVRRLIGPIAASAVSSVILAGVVPENPTRWGDAFIGTQWVAAIFFVVALAVLLLGILAARSRERARA</sequence>
<dbReference type="Proteomes" id="UP000830631">
    <property type="component" value="Chromosome"/>
</dbReference>
<feature type="transmembrane region" description="Helical" evidence="1">
    <location>
        <begin position="21"/>
        <end position="40"/>
    </location>
</feature>
<name>A0ABY4J1Q3_9MICO</name>
<feature type="transmembrane region" description="Helical" evidence="1">
    <location>
        <begin position="98"/>
        <end position="116"/>
    </location>
</feature>
<evidence type="ECO:0000256" key="1">
    <source>
        <dbReference type="SAM" id="Phobius"/>
    </source>
</evidence>
<proteinExistence type="predicted"/>
<keyword evidence="1" id="KW-0472">Membrane</keyword>
<protein>
    <submittedName>
        <fullName evidence="2">Uncharacterized protein</fullName>
    </submittedName>
</protein>
<evidence type="ECO:0000313" key="3">
    <source>
        <dbReference type="Proteomes" id="UP000830631"/>
    </source>
</evidence>
<keyword evidence="1" id="KW-1133">Transmembrane helix</keyword>
<feature type="transmembrane region" description="Helical" evidence="1">
    <location>
        <begin position="128"/>
        <end position="152"/>
    </location>
</feature>
<feature type="transmembrane region" description="Helical" evidence="1">
    <location>
        <begin position="68"/>
        <end position="86"/>
    </location>
</feature>
<accession>A0ABY4J1Q3</accession>